<comment type="caution">
    <text evidence="2">The sequence shown here is derived from an EMBL/GenBank/DDBJ whole genome shotgun (WGS) entry which is preliminary data.</text>
</comment>
<dbReference type="AlphaFoldDB" id="A0AAD3DH52"/>
<sequence>CFGSVGEVVRRREARLQELRAEARSTESRLSAAVDAASSQLARAQEGLRLKRQQLEENRAAISSCGAQIQSSQVTEVGARALREEAERAEEAYRRKQSEESCSPLPRQLDAARAEVEGRGRRISELRAERQRAAAAAEGGAALRMKRTDLEAKEE</sequence>
<feature type="region of interest" description="Disordered" evidence="1">
    <location>
        <begin position="135"/>
        <end position="155"/>
    </location>
</feature>
<evidence type="ECO:0000313" key="3">
    <source>
        <dbReference type="Proteomes" id="UP001054857"/>
    </source>
</evidence>
<feature type="compositionally biased region" description="Basic and acidic residues" evidence="1">
    <location>
        <begin position="90"/>
        <end position="99"/>
    </location>
</feature>
<feature type="non-terminal residue" evidence="2">
    <location>
        <position position="155"/>
    </location>
</feature>
<feature type="non-terminal residue" evidence="2">
    <location>
        <position position="1"/>
    </location>
</feature>
<feature type="compositionally biased region" description="Basic and acidic residues" evidence="1">
    <location>
        <begin position="146"/>
        <end position="155"/>
    </location>
</feature>
<evidence type="ECO:0000256" key="1">
    <source>
        <dbReference type="SAM" id="MobiDB-lite"/>
    </source>
</evidence>
<reference evidence="2 3" key="1">
    <citation type="journal article" date="2021" name="Sci. Rep.">
        <title>Genome sequencing of the multicellular alga Astrephomene provides insights into convergent evolution of germ-soma differentiation.</title>
        <authorList>
            <person name="Yamashita S."/>
            <person name="Yamamoto K."/>
            <person name="Matsuzaki R."/>
            <person name="Suzuki S."/>
            <person name="Yamaguchi H."/>
            <person name="Hirooka S."/>
            <person name="Minakuchi Y."/>
            <person name="Miyagishima S."/>
            <person name="Kawachi M."/>
            <person name="Toyoda A."/>
            <person name="Nozaki H."/>
        </authorList>
    </citation>
    <scope>NUCLEOTIDE SEQUENCE [LARGE SCALE GENOMIC DNA]</scope>
    <source>
        <strain evidence="2 3">NIES-4017</strain>
    </source>
</reference>
<gene>
    <name evidence="2" type="ORF">Agub_g1255</name>
</gene>
<name>A0AAD3DH52_9CHLO</name>
<keyword evidence="3" id="KW-1185">Reference proteome</keyword>
<feature type="compositionally biased region" description="Basic and acidic residues" evidence="1">
    <location>
        <begin position="110"/>
        <end position="120"/>
    </location>
</feature>
<accession>A0AAD3DH52</accession>
<feature type="region of interest" description="Disordered" evidence="1">
    <location>
        <begin position="90"/>
        <end position="120"/>
    </location>
</feature>
<proteinExistence type="predicted"/>
<protein>
    <submittedName>
        <fullName evidence="2">Uncharacterized protein</fullName>
    </submittedName>
</protein>
<organism evidence="2 3">
    <name type="scientific">Astrephomene gubernaculifera</name>
    <dbReference type="NCBI Taxonomy" id="47775"/>
    <lineage>
        <taxon>Eukaryota</taxon>
        <taxon>Viridiplantae</taxon>
        <taxon>Chlorophyta</taxon>
        <taxon>core chlorophytes</taxon>
        <taxon>Chlorophyceae</taxon>
        <taxon>CS clade</taxon>
        <taxon>Chlamydomonadales</taxon>
        <taxon>Astrephomenaceae</taxon>
        <taxon>Astrephomene</taxon>
    </lineage>
</organism>
<dbReference type="Proteomes" id="UP001054857">
    <property type="component" value="Unassembled WGS sequence"/>
</dbReference>
<evidence type="ECO:0000313" key="2">
    <source>
        <dbReference type="EMBL" id="GFR40667.1"/>
    </source>
</evidence>
<dbReference type="EMBL" id="BMAR01000001">
    <property type="protein sequence ID" value="GFR40667.1"/>
    <property type="molecule type" value="Genomic_DNA"/>
</dbReference>